<evidence type="ECO:0000256" key="1">
    <source>
        <dbReference type="SAM" id="Phobius"/>
    </source>
</evidence>
<evidence type="ECO:0000313" key="3">
    <source>
        <dbReference type="Proteomes" id="UP000664209"/>
    </source>
</evidence>
<evidence type="ECO:0000313" key="2">
    <source>
        <dbReference type="EMBL" id="MBO1751901.1"/>
    </source>
</evidence>
<evidence type="ECO:0008006" key="4">
    <source>
        <dbReference type="Google" id="ProtNLM"/>
    </source>
</evidence>
<organism evidence="2 3">
    <name type="scientific">Actinotalea soli</name>
    <dbReference type="NCBI Taxonomy" id="2819234"/>
    <lineage>
        <taxon>Bacteria</taxon>
        <taxon>Bacillati</taxon>
        <taxon>Actinomycetota</taxon>
        <taxon>Actinomycetes</taxon>
        <taxon>Micrococcales</taxon>
        <taxon>Cellulomonadaceae</taxon>
        <taxon>Actinotalea</taxon>
    </lineage>
</organism>
<sequence length="308" mass="32536">MTHHSPASRRRRAQRRRRTLVRVTLGTAVFGGLVALAGIGVSAGLGALTGDAQEPVRCAASAEGTSWYLATDQAETAALLTATAVRRDLPARAATIAIATGLQESKLRNIDYGDRDSVGIFQQRPSQGWGTVEQIMDPVYSTGAFYDGLVTVDGYQEMAVTEAAQAVQRSGFPDAYAQHEVRSRAWASALTGYSPAALTCTLPEPEATGDPDLLAARVERDYAGLLTTTAEAQTVSISVAGSALEVAVDEAGTERLGWGVAQWSVALADAHEVTEVSYGDQTWSRGTAQWQTAEDPVPAGLVRVTLAD</sequence>
<name>A0A939RW77_9CELL</name>
<proteinExistence type="predicted"/>
<reference evidence="2" key="1">
    <citation type="submission" date="2021-03" db="EMBL/GenBank/DDBJ databases">
        <title>Actinotalea soli sp. nov., isolated from soil.</title>
        <authorList>
            <person name="Ping W."/>
            <person name="Zhang J."/>
        </authorList>
    </citation>
    <scope>NUCLEOTIDE SEQUENCE</scope>
    <source>
        <strain evidence="2">BY-33</strain>
    </source>
</reference>
<accession>A0A939RW77</accession>
<keyword evidence="1" id="KW-0472">Membrane</keyword>
<dbReference type="Proteomes" id="UP000664209">
    <property type="component" value="Unassembled WGS sequence"/>
</dbReference>
<keyword evidence="1" id="KW-1133">Transmembrane helix</keyword>
<dbReference type="AlphaFoldDB" id="A0A939RW77"/>
<comment type="caution">
    <text evidence="2">The sequence shown here is derived from an EMBL/GenBank/DDBJ whole genome shotgun (WGS) entry which is preliminary data.</text>
</comment>
<dbReference type="EMBL" id="JAGEMK010000003">
    <property type="protein sequence ID" value="MBO1751901.1"/>
    <property type="molecule type" value="Genomic_DNA"/>
</dbReference>
<feature type="transmembrane region" description="Helical" evidence="1">
    <location>
        <begin position="20"/>
        <end position="48"/>
    </location>
</feature>
<keyword evidence="1" id="KW-0812">Transmembrane</keyword>
<keyword evidence="3" id="KW-1185">Reference proteome</keyword>
<gene>
    <name evidence="2" type="ORF">J4G33_08810</name>
</gene>
<protein>
    <recommendedName>
        <fullName evidence="4">Heavy metal transporter</fullName>
    </recommendedName>
</protein>